<keyword evidence="4 7" id="KW-0812">Transmembrane</keyword>
<feature type="transmembrane region" description="Helical" evidence="7">
    <location>
        <begin position="205"/>
        <end position="228"/>
    </location>
</feature>
<dbReference type="PRINTS" id="PR01035">
    <property type="entry name" value="TCRTETA"/>
</dbReference>
<comment type="subcellular location">
    <subcellularLocation>
        <location evidence="1">Cell membrane</location>
        <topology evidence="1">Multi-pass membrane protein</topology>
    </subcellularLocation>
</comment>
<protein>
    <submittedName>
        <fullName evidence="9">MFS transporter</fullName>
    </submittedName>
</protein>
<dbReference type="PROSITE" id="PS50850">
    <property type="entry name" value="MFS"/>
    <property type="match status" value="1"/>
</dbReference>
<keyword evidence="10" id="KW-1185">Reference proteome</keyword>
<dbReference type="Gene3D" id="1.20.1250.20">
    <property type="entry name" value="MFS general substrate transporter like domains"/>
    <property type="match status" value="1"/>
</dbReference>
<dbReference type="InterPro" id="IPR011701">
    <property type="entry name" value="MFS"/>
</dbReference>
<keyword evidence="2" id="KW-0813">Transport</keyword>
<dbReference type="Proteomes" id="UP000319209">
    <property type="component" value="Chromosome"/>
</dbReference>
<dbReference type="GO" id="GO:0022857">
    <property type="term" value="F:transmembrane transporter activity"/>
    <property type="evidence" value="ECO:0007669"/>
    <property type="project" value="InterPro"/>
</dbReference>
<name>A0A516GR99_9FLAO</name>
<dbReference type="InterPro" id="IPR001958">
    <property type="entry name" value="Tet-R_TetA/multi-R_MdtG-like"/>
</dbReference>
<feature type="transmembrane region" description="Helical" evidence="7">
    <location>
        <begin position="132"/>
        <end position="156"/>
    </location>
</feature>
<proteinExistence type="predicted"/>
<keyword evidence="5 7" id="KW-1133">Transmembrane helix</keyword>
<dbReference type="GO" id="GO:0005886">
    <property type="term" value="C:plasma membrane"/>
    <property type="evidence" value="ECO:0007669"/>
    <property type="project" value="UniProtKB-SubCell"/>
</dbReference>
<keyword evidence="3" id="KW-1003">Cell membrane</keyword>
<reference evidence="9 10" key="1">
    <citation type="submission" date="2019-07" db="EMBL/GenBank/DDBJ databases">
        <title>Genome sequencing for Formosa sp. PS13.</title>
        <authorList>
            <person name="Park S.-J."/>
        </authorList>
    </citation>
    <scope>NUCLEOTIDE SEQUENCE [LARGE SCALE GENOMIC DNA]</scope>
    <source>
        <strain evidence="9 10">PS13</strain>
    </source>
</reference>
<dbReference type="AlphaFoldDB" id="A0A516GR99"/>
<dbReference type="PANTHER" id="PTHR23517">
    <property type="entry name" value="RESISTANCE PROTEIN MDTM, PUTATIVE-RELATED-RELATED"/>
    <property type="match status" value="1"/>
</dbReference>
<dbReference type="EMBL" id="CP041637">
    <property type="protein sequence ID" value="QDO94051.1"/>
    <property type="molecule type" value="Genomic_DNA"/>
</dbReference>
<evidence type="ECO:0000256" key="5">
    <source>
        <dbReference type="ARBA" id="ARBA00022989"/>
    </source>
</evidence>
<organism evidence="9 10">
    <name type="scientific">Formosa sediminum</name>
    <dbReference type="NCBI Taxonomy" id="2594004"/>
    <lineage>
        <taxon>Bacteria</taxon>
        <taxon>Pseudomonadati</taxon>
        <taxon>Bacteroidota</taxon>
        <taxon>Flavobacteriia</taxon>
        <taxon>Flavobacteriales</taxon>
        <taxon>Flavobacteriaceae</taxon>
        <taxon>Formosa</taxon>
    </lineage>
</organism>
<evidence type="ECO:0000256" key="1">
    <source>
        <dbReference type="ARBA" id="ARBA00004651"/>
    </source>
</evidence>
<dbReference type="KEGG" id="fop:FNB79_08685"/>
<feature type="transmembrane region" description="Helical" evidence="7">
    <location>
        <begin position="73"/>
        <end position="92"/>
    </location>
</feature>
<evidence type="ECO:0000256" key="2">
    <source>
        <dbReference type="ARBA" id="ARBA00022448"/>
    </source>
</evidence>
<evidence type="ECO:0000256" key="4">
    <source>
        <dbReference type="ARBA" id="ARBA00022692"/>
    </source>
</evidence>
<accession>A0A516GR99</accession>
<feature type="transmembrane region" description="Helical" evidence="7">
    <location>
        <begin position="7"/>
        <end position="29"/>
    </location>
</feature>
<evidence type="ECO:0000256" key="7">
    <source>
        <dbReference type="SAM" id="Phobius"/>
    </source>
</evidence>
<feature type="transmembrane region" description="Helical" evidence="7">
    <location>
        <begin position="293"/>
        <end position="316"/>
    </location>
</feature>
<sequence>MKNISNFGIFTVLLISSLTIMVGTVIAPSLGSIVTQLNFKFSPGLLITLPALGVVVFAPFVGKLLGKLGPIKMLYLGLIPYALIGVSGGFITNDYLLIANRFLLGGATVMLQVSITSFIAEVFHGPERMKLIAWQGMSIELGGVIFLSIGGVLGQWYWQYPFYIYLMALVCLVLAYKTLSNVKRTNTSTDESQIQKQENKPKVKLVFYASMAAMVLFFVSFVSLPLYLPKAFDFSDSYTGYYMAFISLIAIITASQMPKVVGKLGDGNTVTLGFSCFTVGYILLSVFSSVPLLIGVAIFIGIGFGFTIPLLNHMMIEASSSKTLGKNLGLYSMGVFGGQFLSTFIEYMSDNYAVIYGCAAALALLLGLILLFSFKKVEAN</sequence>
<dbReference type="CDD" id="cd17473">
    <property type="entry name" value="MFS_arabinose_efflux_permease_like"/>
    <property type="match status" value="1"/>
</dbReference>
<feature type="domain" description="Major facilitator superfamily (MFS) profile" evidence="8">
    <location>
        <begin position="8"/>
        <end position="378"/>
    </location>
</feature>
<evidence type="ECO:0000256" key="6">
    <source>
        <dbReference type="ARBA" id="ARBA00023136"/>
    </source>
</evidence>
<evidence type="ECO:0000259" key="8">
    <source>
        <dbReference type="PROSITE" id="PS50850"/>
    </source>
</evidence>
<dbReference type="Pfam" id="PF07690">
    <property type="entry name" value="MFS_1"/>
    <property type="match status" value="1"/>
</dbReference>
<feature type="transmembrane region" description="Helical" evidence="7">
    <location>
        <begin position="98"/>
        <end position="120"/>
    </location>
</feature>
<dbReference type="InterPro" id="IPR050171">
    <property type="entry name" value="MFS_Transporters"/>
</dbReference>
<feature type="transmembrane region" description="Helical" evidence="7">
    <location>
        <begin position="162"/>
        <end position="179"/>
    </location>
</feature>
<feature type="transmembrane region" description="Helical" evidence="7">
    <location>
        <begin position="328"/>
        <end position="347"/>
    </location>
</feature>
<evidence type="ECO:0000313" key="10">
    <source>
        <dbReference type="Proteomes" id="UP000319209"/>
    </source>
</evidence>
<feature type="transmembrane region" description="Helical" evidence="7">
    <location>
        <begin position="240"/>
        <end position="257"/>
    </location>
</feature>
<dbReference type="OrthoDB" id="8708623at2"/>
<dbReference type="InterPro" id="IPR020846">
    <property type="entry name" value="MFS_dom"/>
</dbReference>
<feature type="transmembrane region" description="Helical" evidence="7">
    <location>
        <begin position="41"/>
        <end position="61"/>
    </location>
</feature>
<feature type="transmembrane region" description="Helical" evidence="7">
    <location>
        <begin position="269"/>
        <end position="287"/>
    </location>
</feature>
<feature type="transmembrane region" description="Helical" evidence="7">
    <location>
        <begin position="353"/>
        <end position="374"/>
    </location>
</feature>
<dbReference type="RefSeq" id="WP_143380939.1">
    <property type="nucleotide sequence ID" value="NZ_CP041637.1"/>
</dbReference>
<keyword evidence="6 7" id="KW-0472">Membrane</keyword>
<gene>
    <name evidence="9" type="ORF">FNB79_08685</name>
</gene>
<evidence type="ECO:0000256" key="3">
    <source>
        <dbReference type="ARBA" id="ARBA00022475"/>
    </source>
</evidence>
<dbReference type="InterPro" id="IPR036259">
    <property type="entry name" value="MFS_trans_sf"/>
</dbReference>
<dbReference type="SUPFAM" id="SSF103473">
    <property type="entry name" value="MFS general substrate transporter"/>
    <property type="match status" value="1"/>
</dbReference>
<dbReference type="PANTHER" id="PTHR23517:SF2">
    <property type="entry name" value="MULTIDRUG RESISTANCE PROTEIN MDTH"/>
    <property type="match status" value="1"/>
</dbReference>
<evidence type="ECO:0000313" key="9">
    <source>
        <dbReference type="EMBL" id="QDO94051.1"/>
    </source>
</evidence>